<reference evidence="1" key="1">
    <citation type="submission" date="2023-03" db="EMBL/GenBank/DDBJ databases">
        <title>Mating type loci evolution in Malassezia.</title>
        <authorList>
            <person name="Coelho M.A."/>
        </authorList>
    </citation>
    <scope>NUCLEOTIDE SEQUENCE</scope>
    <source>
        <strain evidence="1">CBS 7876</strain>
    </source>
</reference>
<dbReference type="SUPFAM" id="SSF48371">
    <property type="entry name" value="ARM repeat"/>
    <property type="match status" value="1"/>
</dbReference>
<dbReference type="PANTHER" id="PTHR13366">
    <property type="entry name" value="MALARIA ANTIGEN-RELATED"/>
    <property type="match status" value="1"/>
</dbReference>
<protein>
    <submittedName>
        <fullName evidence="1">Uncharacterized protein</fullName>
    </submittedName>
</protein>
<sequence length="697" mass="72186">MTASTAAADPAAARGPSAAQLSTLLSQRAHAGTSTAARDALRRFVDTAVEAHGVGDAQPRLLHAAAQWARASCVPEACAPGADAAREVLEDLLMRREALVPGAVAPAMAILTASLARPRHARDALASVALLAQVRAPLTQRNTKDLVAFWPQLLAPESPVLLDLLVGDVRKDAAAALAALLEHGQGFWAMARDPHVERRAARSAFTSHSERLADLLKYVRARVADHLGDAAARDPIPLLELVRVLVVTTERVPLDPPHAAVLWAPVVRCAALDAPSAALAAYDVLAVLHADADTYAAAAADAVAYLTALLARADAEEPLRARAWALLASFLARTELAVPPSVAPLLRRDVTSGAVAVRRGAIEMLAALARLGPRTAQVPALRTALAALVAHAAHDRAAEVRTAVCALWADVDACLAPSAPEHLAHLHALLRDADAGVRAAAVRAVGVRLEQVAAGGDAAAAAALCACFPYEDMAAVLHAPRPRGLLHDADANVRVCAAWTMANYAAVLARAPPGAEHGRALLAALVELPREEREAMHGVRALGTLLALGVRHAWFTAAGAGAAELYARGIDATCAALAAGRSPKLRWNAATSLAKALEAARGAPVAPAAEARGVAALGAALHDRTFKVQRMAAQALADVVAVRAPALEAAQRAALHAQAARARAALGARVRRASFGEAQLHAPARCSRRCAARRGAA</sequence>
<dbReference type="PANTHER" id="PTHR13366:SF0">
    <property type="entry name" value="HEAT REPEAT-CONTAINING PROTEIN 6"/>
    <property type="match status" value="1"/>
</dbReference>
<dbReference type="InterPro" id="IPR052107">
    <property type="entry name" value="HEAT6"/>
</dbReference>
<dbReference type="AlphaFoldDB" id="A0AAF0DZU9"/>
<dbReference type="Gene3D" id="1.25.10.10">
    <property type="entry name" value="Leucine-rich Repeat Variant"/>
    <property type="match status" value="1"/>
</dbReference>
<dbReference type="EMBL" id="CP119935">
    <property type="protein sequence ID" value="WFD02425.1"/>
    <property type="molecule type" value="Genomic_DNA"/>
</dbReference>
<evidence type="ECO:0000313" key="1">
    <source>
        <dbReference type="EMBL" id="WFD02425.1"/>
    </source>
</evidence>
<dbReference type="Proteomes" id="UP001214603">
    <property type="component" value="Chromosome 2"/>
</dbReference>
<keyword evidence="2" id="KW-1185">Reference proteome</keyword>
<dbReference type="InterPro" id="IPR011989">
    <property type="entry name" value="ARM-like"/>
</dbReference>
<evidence type="ECO:0000313" key="2">
    <source>
        <dbReference type="Proteomes" id="UP001214603"/>
    </source>
</evidence>
<proteinExistence type="predicted"/>
<organism evidence="1 2">
    <name type="scientific">Malassezia obtusa</name>
    <dbReference type="NCBI Taxonomy" id="76774"/>
    <lineage>
        <taxon>Eukaryota</taxon>
        <taxon>Fungi</taxon>
        <taxon>Dikarya</taxon>
        <taxon>Basidiomycota</taxon>
        <taxon>Ustilaginomycotina</taxon>
        <taxon>Malasseziomycetes</taxon>
        <taxon>Malasseziales</taxon>
        <taxon>Malasseziaceae</taxon>
        <taxon>Malassezia</taxon>
    </lineage>
</organism>
<accession>A0AAF0DZU9</accession>
<name>A0AAF0DZU9_9BASI</name>
<dbReference type="InterPro" id="IPR016024">
    <property type="entry name" value="ARM-type_fold"/>
</dbReference>
<gene>
    <name evidence="1" type="ORF">MOBT1_001107</name>
</gene>